<sequence>MVDPPVHRGVWAGVAPLAPGRYLLEIKAPADDGFRVDTTYHLEATAG</sequence>
<evidence type="ECO:0000313" key="2">
    <source>
        <dbReference type="Proteomes" id="UP001382904"/>
    </source>
</evidence>
<dbReference type="Proteomes" id="UP001382904">
    <property type="component" value="Unassembled WGS sequence"/>
</dbReference>
<name>A0ABU8TYI1_9ACTN</name>
<dbReference type="EMBL" id="JBBKAM010000002">
    <property type="protein sequence ID" value="MEJ8640490.1"/>
    <property type="molecule type" value="Genomic_DNA"/>
</dbReference>
<reference evidence="1 2" key="1">
    <citation type="submission" date="2024-03" db="EMBL/GenBank/DDBJ databases">
        <title>Novel Streptomyces species of biotechnological and ecological value are a feature of Machair soil.</title>
        <authorList>
            <person name="Prole J.R."/>
            <person name="Goodfellow M."/>
            <person name="Allenby N."/>
            <person name="Ward A.C."/>
        </authorList>
    </citation>
    <scope>NUCLEOTIDE SEQUENCE [LARGE SCALE GENOMIC DNA]</scope>
    <source>
        <strain evidence="1 2">MS1.HAVA.3</strain>
    </source>
</reference>
<accession>A0ABU8TYI1</accession>
<gene>
    <name evidence="1" type="ORF">WKI68_01695</name>
</gene>
<comment type="caution">
    <text evidence="1">The sequence shown here is derived from an EMBL/GenBank/DDBJ whole genome shotgun (WGS) entry which is preliminary data.</text>
</comment>
<evidence type="ECO:0000313" key="1">
    <source>
        <dbReference type="EMBL" id="MEJ8640490.1"/>
    </source>
</evidence>
<protein>
    <submittedName>
        <fullName evidence="1">Uncharacterized protein</fullName>
    </submittedName>
</protein>
<proteinExistence type="predicted"/>
<organism evidence="1 2">
    <name type="scientific">Streptomyces caledonius</name>
    <dbReference type="NCBI Taxonomy" id="3134107"/>
    <lineage>
        <taxon>Bacteria</taxon>
        <taxon>Bacillati</taxon>
        <taxon>Actinomycetota</taxon>
        <taxon>Actinomycetes</taxon>
        <taxon>Kitasatosporales</taxon>
        <taxon>Streptomycetaceae</taxon>
        <taxon>Streptomyces</taxon>
    </lineage>
</organism>
<keyword evidence="2" id="KW-1185">Reference proteome</keyword>